<evidence type="ECO:0000313" key="8">
    <source>
        <dbReference type="Proteomes" id="UP000507470"/>
    </source>
</evidence>
<dbReference type="InterPro" id="IPR032675">
    <property type="entry name" value="LRR_dom_sf"/>
</dbReference>
<comment type="subcellular location">
    <subcellularLocation>
        <location evidence="1">Membrane</location>
        <topology evidence="1">Single-pass membrane protein</topology>
    </subcellularLocation>
</comment>
<dbReference type="EMBL" id="CACVKT020002888">
    <property type="protein sequence ID" value="CAC5380469.1"/>
    <property type="molecule type" value="Genomic_DNA"/>
</dbReference>
<keyword evidence="2" id="KW-0812">Transmembrane</keyword>
<dbReference type="Gene3D" id="3.40.50.10140">
    <property type="entry name" value="Toll/interleukin-1 receptor homology (TIR) domain"/>
    <property type="match status" value="1"/>
</dbReference>
<keyword evidence="4" id="KW-1133">Transmembrane helix</keyword>
<dbReference type="Pfam" id="PF01582">
    <property type="entry name" value="TIR"/>
    <property type="match status" value="1"/>
</dbReference>
<gene>
    <name evidence="7" type="ORF">MCOR_16417</name>
</gene>
<evidence type="ECO:0000256" key="1">
    <source>
        <dbReference type="ARBA" id="ARBA00004167"/>
    </source>
</evidence>
<dbReference type="InterPro" id="IPR035897">
    <property type="entry name" value="Toll_tir_struct_dom_sf"/>
</dbReference>
<dbReference type="Gene3D" id="3.80.10.10">
    <property type="entry name" value="Ribonuclease Inhibitor"/>
    <property type="match status" value="1"/>
</dbReference>
<dbReference type="GO" id="GO:0038023">
    <property type="term" value="F:signaling receptor activity"/>
    <property type="evidence" value="ECO:0007669"/>
    <property type="project" value="TreeGrafter"/>
</dbReference>
<dbReference type="PRINTS" id="PR01537">
    <property type="entry name" value="INTRLKN1R1F"/>
</dbReference>
<organism evidence="7 8">
    <name type="scientific">Mytilus coruscus</name>
    <name type="common">Sea mussel</name>
    <dbReference type="NCBI Taxonomy" id="42192"/>
    <lineage>
        <taxon>Eukaryota</taxon>
        <taxon>Metazoa</taxon>
        <taxon>Spiralia</taxon>
        <taxon>Lophotrochozoa</taxon>
        <taxon>Mollusca</taxon>
        <taxon>Bivalvia</taxon>
        <taxon>Autobranchia</taxon>
        <taxon>Pteriomorphia</taxon>
        <taxon>Mytilida</taxon>
        <taxon>Mytiloidea</taxon>
        <taxon>Mytilidae</taxon>
        <taxon>Mytilinae</taxon>
        <taxon>Mytilus</taxon>
    </lineage>
</organism>
<keyword evidence="3" id="KW-0732">Signal</keyword>
<dbReference type="PANTHER" id="PTHR24365:SF541">
    <property type="entry name" value="PROTEIN TOLL-RELATED"/>
    <property type="match status" value="1"/>
</dbReference>
<protein>
    <submittedName>
        <fullName evidence="7">Toll-like receptor 4</fullName>
    </submittedName>
</protein>
<proteinExistence type="predicted"/>
<dbReference type="PANTHER" id="PTHR24365">
    <property type="entry name" value="TOLL-LIKE RECEPTOR"/>
    <property type="match status" value="1"/>
</dbReference>
<accession>A0A6J8BCX7</accession>
<dbReference type="SUPFAM" id="SSF52200">
    <property type="entry name" value="Toll/Interleukin receptor TIR domain"/>
    <property type="match status" value="1"/>
</dbReference>
<name>A0A6J8BCX7_MYTCO</name>
<sequence>MVWKTSYCSLVYIYSGAISKLSNLIHLDVSYNRELGLCGFSNITHDLPFTQIRTLRANYLHCDAGPSVTLLCEDIQPLINTSLEELYFDGNNIDFAQTGVPYYLPASLKSLTLNSNRWIQNRYTYCNILGLTNLTHLDISDMNQHQISSDEQYVFCQNLFRIINCEKLRSSSFEKTSNPRVPESCIKGCLTPGRAILVITILYRHRWKLRYWYYIAKRHYFQGYNGHPREKRYRFDAFISYADEERVFVTKNVQAKLEEEACLRLCIHHRDFIPGCDIADNIINAIHQSRKVVFIITEAFLKSEWCIYEIHMAHIENVMSRQGTNMLILVFKEEIPRYRIPKKYYKLYKRKFT</sequence>
<evidence type="ECO:0000256" key="5">
    <source>
        <dbReference type="ARBA" id="ARBA00023136"/>
    </source>
</evidence>
<keyword evidence="5" id="KW-0472">Membrane</keyword>
<reference evidence="7 8" key="1">
    <citation type="submission" date="2020-06" db="EMBL/GenBank/DDBJ databases">
        <authorList>
            <person name="Li R."/>
            <person name="Bekaert M."/>
        </authorList>
    </citation>
    <scope>NUCLEOTIDE SEQUENCE [LARGE SCALE GENOMIC DNA]</scope>
    <source>
        <strain evidence="8">wild</strain>
    </source>
</reference>
<feature type="domain" description="TIR" evidence="6">
    <location>
        <begin position="233"/>
        <end position="353"/>
    </location>
</feature>
<dbReference type="SMART" id="SM00255">
    <property type="entry name" value="TIR"/>
    <property type="match status" value="1"/>
</dbReference>
<dbReference type="InterPro" id="IPR000157">
    <property type="entry name" value="TIR_dom"/>
</dbReference>
<dbReference type="SUPFAM" id="SSF52058">
    <property type="entry name" value="L domain-like"/>
    <property type="match status" value="1"/>
</dbReference>
<evidence type="ECO:0000259" key="6">
    <source>
        <dbReference type="PROSITE" id="PS50104"/>
    </source>
</evidence>
<dbReference type="GO" id="GO:0005886">
    <property type="term" value="C:plasma membrane"/>
    <property type="evidence" value="ECO:0007669"/>
    <property type="project" value="TreeGrafter"/>
</dbReference>
<keyword evidence="7" id="KW-0675">Receptor</keyword>
<dbReference type="AlphaFoldDB" id="A0A6J8BCX7"/>
<keyword evidence="8" id="KW-1185">Reference proteome</keyword>
<dbReference type="Proteomes" id="UP000507470">
    <property type="component" value="Unassembled WGS sequence"/>
</dbReference>
<evidence type="ECO:0000256" key="2">
    <source>
        <dbReference type="ARBA" id="ARBA00022692"/>
    </source>
</evidence>
<evidence type="ECO:0000256" key="3">
    <source>
        <dbReference type="ARBA" id="ARBA00022729"/>
    </source>
</evidence>
<evidence type="ECO:0000256" key="4">
    <source>
        <dbReference type="ARBA" id="ARBA00022989"/>
    </source>
</evidence>
<dbReference type="PROSITE" id="PS50104">
    <property type="entry name" value="TIR"/>
    <property type="match status" value="1"/>
</dbReference>
<dbReference type="GO" id="GO:0007165">
    <property type="term" value="P:signal transduction"/>
    <property type="evidence" value="ECO:0007669"/>
    <property type="project" value="InterPro"/>
</dbReference>
<dbReference type="OrthoDB" id="6160824at2759"/>
<evidence type="ECO:0000313" key="7">
    <source>
        <dbReference type="EMBL" id="CAC5380469.1"/>
    </source>
</evidence>